<dbReference type="InterPro" id="IPR017853">
    <property type="entry name" value="GH"/>
</dbReference>
<keyword evidence="2 5" id="KW-0378">Hydrolase</keyword>
<comment type="similarity">
    <text evidence="1 4">Belongs to the glycosyl hydrolase 1 family.</text>
</comment>
<dbReference type="RefSeq" id="XP_030549605.2">
    <property type="nucleotide sequence ID" value="XM_030693745.2"/>
</dbReference>
<dbReference type="PRINTS" id="PR00131">
    <property type="entry name" value="GLHYDRLASE1"/>
</dbReference>
<dbReference type="PANTHER" id="PTHR10353:SF44">
    <property type="entry name" value="BETA-GLUCOSIDASE 17"/>
    <property type="match status" value="1"/>
</dbReference>
<dbReference type="SUPFAM" id="SSF51445">
    <property type="entry name" value="(Trans)glycosidases"/>
    <property type="match status" value="1"/>
</dbReference>
<dbReference type="InterPro" id="IPR033132">
    <property type="entry name" value="GH_1_N_CS"/>
</dbReference>
<reference evidence="7" key="1">
    <citation type="submission" date="2025-05" db="UniProtKB">
        <authorList>
            <consortium name="RefSeq"/>
        </authorList>
    </citation>
    <scope>NUCLEOTIDE SEQUENCE [LARGE SCALE GENOMIC DNA]</scope>
</reference>
<keyword evidence="6" id="KW-0732">Signal</keyword>
<evidence type="ECO:0000313" key="8">
    <source>
        <dbReference type="RefSeq" id="XP_030549605.2"/>
    </source>
</evidence>
<evidence type="ECO:0000313" key="7">
    <source>
        <dbReference type="Proteomes" id="UP000827889"/>
    </source>
</evidence>
<dbReference type="PANTHER" id="PTHR10353">
    <property type="entry name" value="GLYCOSYL HYDROLASE"/>
    <property type="match status" value="1"/>
</dbReference>
<evidence type="ECO:0000256" key="2">
    <source>
        <dbReference type="ARBA" id="ARBA00022801"/>
    </source>
</evidence>
<dbReference type="AlphaFoldDB" id="A0A8B8QRG2"/>
<feature type="chain" id="PRO_5046646267" evidence="6">
    <location>
        <begin position="23"/>
        <end position="536"/>
    </location>
</feature>
<evidence type="ECO:0000256" key="3">
    <source>
        <dbReference type="PROSITE-ProRule" id="PRU10055"/>
    </source>
</evidence>
<dbReference type="PROSITE" id="PS00572">
    <property type="entry name" value="GLYCOSYL_HYDROL_F1_1"/>
    <property type="match status" value="1"/>
</dbReference>
<evidence type="ECO:0000256" key="1">
    <source>
        <dbReference type="ARBA" id="ARBA00010838"/>
    </source>
</evidence>
<dbReference type="Proteomes" id="UP000827889">
    <property type="component" value="Chromosome 1"/>
</dbReference>
<feature type="active site" description="Nucleophile" evidence="3">
    <location>
        <position position="425"/>
    </location>
</feature>
<keyword evidence="5" id="KW-0326">Glycosidase</keyword>
<dbReference type="GO" id="GO:0005975">
    <property type="term" value="P:carbohydrate metabolic process"/>
    <property type="evidence" value="ECO:0007669"/>
    <property type="project" value="InterPro"/>
</dbReference>
<reference evidence="8" key="2">
    <citation type="submission" date="2025-08" db="UniProtKB">
        <authorList>
            <consortium name="RefSeq"/>
        </authorList>
    </citation>
    <scope>IDENTIFICATION</scope>
    <source>
        <tissue evidence="8">Leaf</tissue>
    </source>
</reference>
<accession>A0A8B8QRG2</accession>
<dbReference type="GeneID" id="115754652"/>
<dbReference type="GO" id="GO:0047782">
    <property type="term" value="F:coniferin beta-glucosidase activity"/>
    <property type="evidence" value="ECO:0007669"/>
    <property type="project" value="UniProtKB-ARBA"/>
</dbReference>
<dbReference type="Pfam" id="PF00232">
    <property type="entry name" value="Glyco_hydro_1"/>
    <property type="match status" value="1"/>
</dbReference>
<evidence type="ECO:0000256" key="5">
    <source>
        <dbReference type="RuleBase" id="RU004468"/>
    </source>
</evidence>
<proteinExistence type="inferred from homology"/>
<protein>
    <submittedName>
        <fullName evidence="8">Beta-glucosidase 17-like isoform X1</fullName>
    </submittedName>
</protein>
<sequence length="536" mass="60562">MEHHAGARNILLFITCCSVASSFGTVDRGNDTQAGPSSNVGINRGSFPAGFIFGVASSAYQCEGAAEEDGKGLSNWDIFTRMYPEKITDRSTGDVADEFYYNYKKDIALLKEIGLDSFRFSISWSRIAPYGKISRGVNRRGVDFYNNLIDGLLENGIKPFVTLLHWDVPQALEDEYGGFLSHMIIDDFVAYVNFCFQEFGDRVKRWITINEPNFFAYYGYDVGAAAPGRCSNYVGNCTAGNSATEPYIVLHNMLLSHSAAVKSYRENYQIEQDGEIGISIQTYWMTPKFETEISREAASRALDFCFGWAAHPVTYGEYPETMRRYVGSRLPKFTAAQSTMVKGSLDFMAINYYTARYVDESSSSSTSLNMSYGTDCHCNITAEKDGVPIGQPTAQDWLYIYPEGLREFALYVKTNYNDPTIYVTENGMAEANNKSLPLEDALRDGLKIDFFQLHLSYLLRAIKEGANVKGYFAWTFLDDFEWAEGYTFRFGLTFVDYDDGLKRYLKDSALWFKRFLSFHTRSVPHGLFSSMHSDDA</sequence>
<keyword evidence="7" id="KW-1185">Reference proteome</keyword>
<dbReference type="Gene3D" id="3.20.20.80">
    <property type="entry name" value="Glycosidases"/>
    <property type="match status" value="1"/>
</dbReference>
<feature type="signal peptide" evidence="6">
    <location>
        <begin position="1"/>
        <end position="22"/>
    </location>
</feature>
<evidence type="ECO:0000256" key="4">
    <source>
        <dbReference type="RuleBase" id="RU003690"/>
    </source>
</evidence>
<dbReference type="PROSITE" id="PS00653">
    <property type="entry name" value="GLYCOSYL_HYDROL_F1_2"/>
    <property type="match status" value="1"/>
</dbReference>
<dbReference type="InterPro" id="IPR018120">
    <property type="entry name" value="Glyco_hydro_1_AS"/>
</dbReference>
<dbReference type="InterPro" id="IPR001360">
    <property type="entry name" value="Glyco_hydro_1"/>
</dbReference>
<name>A0A8B8QRG2_9MYRT</name>
<dbReference type="KEGG" id="rarg:115754652"/>
<gene>
    <name evidence="8" type="primary">LOC115754652</name>
</gene>
<evidence type="ECO:0000256" key="6">
    <source>
        <dbReference type="SAM" id="SignalP"/>
    </source>
</evidence>
<organism evidence="7 8">
    <name type="scientific">Rhodamnia argentea</name>
    <dbReference type="NCBI Taxonomy" id="178133"/>
    <lineage>
        <taxon>Eukaryota</taxon>
        <taxon>Viridiplantae</taxon>
        <taxon>Streptophyta</taxon>
        <taxon>Embryophyta</taxon>
        <taxon>Tracheophyta</taxon>
        <taxon>Spermatophyta</taxon>
        <taxon>Magnoliopsida</taxon>
        <taxon>eudicotyledons</taxon>
        <taxon>Gunneridae</taxon>
        <taxon>Pentapetalae</taxon>
        <taxon>rosids</taxon>
        <taxon>malvids</taxon>
        <taxon>Myrtales</taxon>
        <taxon>Myrtaceae</taxon>
        <taxon>Myrtoideae</taxon>
        <taxon>Myrteae</taxon>
        <taxon>Australasian group</taxon>
        <taxon>Rhodamnia</taxon>
    </lineage>
</organism>